<dbReference type="InterPro" id="IPR013780">
    <property type="entry name" value="Glyco_hydro_b"/>
</dbReference>
<dbReference type="RefSeq" id="WP_094887030.1">
    <property type="nucleotide sequence ID" value="NZ_NPMS01000010.1"/>
</dbReference>
<dbReference type="InterPro" id="IPR014756">
    <property type="entry name" value="Ig_E-set"/>
</dbReference>
<dbReference type="OrthoDB" id="9800174at2"/>
<dbReference type="SUPFAM" id="SSF51445">
    <property type="entry name" value="(Trans)glycosidases"/>
    <property type="match status" value="1"/>
</dbReference>
<dbReference type="GO" id="GO:0004553">
    <property type="term" value="F:hydrolase activity, hydrolyzing O-glycosyl compounds"/>
    <property type="evidence" value="ECO:0007669"/>
    <property type="project" value="InterPro"/>
</dbReference>
<comment type="caution">
    <text evidence="3">The sequence shown here is derived from an EMBL/GenBank/DDBJ whole genome shotgun (WGS) entry which is preliminary data.</text>
</comment>
<proteinExistence type="inferred from homology"/>
<gene>
    <name evidence="3" type="primary">pulA</name>
    <name evidence="3" type="ORF">CIL03_16700</name>
</gene>
<keyword evidence="4" id="KW-1185">Reference proteome</keyword>
<dbReference type="InterPro" id="IPR011840">
    <property type="entry name" value="PulA_typeI"/>
</dbReference>
<dbReference type="SMART" id="SM00642">
    <property type="entry name" value="Aamy"/>
    <property type="match status" value="1"/>
</dbReference>
<dbReference type="NCBIfam" id="TIGR02104">
    <property type="entry name" value="pulA_typeI"/>
    <property type="match status" value="1"/>
</dbReference>
<evidence type="ECO:0000256" key="1">
    <source>
        <dbReference type="ARBA" id="ARBA00008061"/>
    </source>
</evidence>
<evidence type="ECO:0000313" key="3">
    <source>
        <dbReference type="EMBL" id="OZU87457.1"/>
    </source>
</evidence>
<dbReference type="AlphaFoldDB" id="A0A265N6I8"/>
<dbReference type="InterPro" id="IPR017853">
    <property type="entry name" value="GH"/>
</dbReference>
<dbReference type="PANTHER" id="PTHR43002">
    <property type="entry name" value="GLYCOGEN DEBRANCHING ENZYME"/>
    <property type="match status" value="1"/>
</dbReference>
<dbReference type="EMBL" id="NPMS01000010">
    <property type="protein sequence ID" value="OZU87457.1"/>
    <property type="molecule type" value="Genomic_DNA"/>
</dbReference>
<dbReference type="Gene3D" id="2.60.40.1180">
    <property type="entry name" value="Golgi alpha-mannosidase II"/>
    <property type="match status" value="1"/>
</dbReference>
<organism evidence="3 4">
    <name type="scientific">Virgibacillus indicus</name>
    <dbReference type="NCBI Taxonomy" id="2024554"/>
    <lineage>
        <taxon>Bacteria</taxon>
        <taxon>Bacillati</taxon>
        <taxon>Bacillota</taxon>
        <taxon>Bacilli</taxon>
        <taxon>Bacillales</taxon>
        <taxon>Bacillaceae</taxon>
        <taxon>Virgibacillus</taxon>
    </lineage>
</organism>
<dbReference type="Gene3D" id="3.20.20.80">
    <property type="entry name" value="Glycosidases"/>
    <property type="match status" value="1"/>
</dbReference>
<dbReference type="Pfam" id="PF02922">
    <property type="entry name" value="CBM_48"/>
    <property type="match status" value="1"/>
</dbReference>
<dbReference type="CDD" id="cd11341">
    <property type="entry name" value="AmyAc_Pullulanase_LD-like"/>
    <property type="match status" value="1"/>
</dbReference>
<name>A0A265N6I8_9BACI</name>
<dbReference type="Pfam" id="PF00128">
    <property type="entry name" value="Alpha-amylase"/>
    <property type="match status" value="1"/>
</dbReference>
<evidence type="ECO:0000259" key="2">
    <source>
        <dbReference type="SMART" id="SM00642"/>
    </source>
</evidence>
<sequence>MENHVAWIDDVHVVTVSGNNIELLLQDDKKPAIHWETKGTTFQVKLDEKIDAVTAKLALYEELPMGESLMLLWGGKKIPVFPRAIVRTDWFDRHYSAKESVLGADCDQSGTTFSIWAPTATSVKLSLNNLLLSLNRQEKGVWEIRVNGEWHGTSYNYQIEVNGNTTIVNDPYAKGMLANSEKGVVIDFARTEQSEITRPQLGNLQDAIIYEMHVRDATIHGESGVIHKGKYSGLAEMNTVTENGYSTALSYIKELGCTHVQILPINDFARVNELHPEEDYNWGYDPLYFQVPEGSYSNSPGNPLARINECKNMIHTFHREGISVILDVVFNHVFIMEESPFEKAVPGYYFRYNNDGSLSNGTGVGNDIATEKIMARKFILDTIDFWLKEYNVDGFRFDLMGSMDIDTMNCIHERCQQEEVPVLLLGEGWNLPTALAPDQKAASFNSQRLPGIRFFNDYFRDSLKGNLFDVNDTGFVNGYGRFIERMPNLISGSTLDAFGDPFVSEVNQTVNYVECHDNHTLWDRLLLTNSKDNESDRKKIHQLATGITLLSQGVPFIHAGQEWFRCKQGDENSYNSGDRINQLDWNKRETEDENIEFIKRLITLRKKHNVFRLASKQEIKRRFHVLDTPNPTFGFTLLGDSEDFSIYVNPTKKQHQLQLSSTGSWQVAVTNDSKRKQQQQEVNGEFTVLEPYELIVLMKAR</sequence>
<reference evidence="3 4" key="1">
    <citation type="submission" date="2017-08" db="EMBL/GenBank/DDBJ databases">
        <title>Virgibacillus indicus sp. nov. and Virgibacillus profoundi sp. nov, two moderately halophilic bacteria isolated from marine sediment by using the Microfluidic Streak Plate.</title>
        <authorList>
            <person name="Xu B."/>
            <person name="Hu B."/>
            <person name="Wang J."/>
            <person name="Zhu Y."/>
            <person name="Huang L."/>
            <person name="Du W."/>
            <person name="Huang Y."/>
        </authorList>
    </citation>
    <scope>NUCLEOTIDE SEQUENCE [LARGE SCALE GENOMIC DNA]</scope>
    <source>
        <strain evidence="3 4">IO3-P2-C2</strain>
    </source>
</reference>
<dbReference type="InterPro" id="IPR013783">
    <property type="entry name" value="Ig-like_fold"/>
</dbReference>
<evidence type="ECO:0000313" key="4">
    <source>
        <dbReference type="Proteomes" id="UP000216498"/>
    </source>
</evidence>
<dbReference type="Proteomes" id="UP000216498">
    <property type="component" value="Unassembled WGS sequence"/>
</dbReference>
<dbReference type="SUPFAM" id="SSF81296">
    <property type="entry name" value="E set domains"/>
    <property type="match status" value="1"/>
</dbReference>
<accession>A0A265N6I8</accession>
<dbReference type="InterPro" id="IPR006047">
    <property type="entry name" value="GH13_cat_dom"/>
</dbReference>
<dbReference type="CDD" id="cd02860">
    <property type="entry name" value="E_set_Pullulanase"/>
    <property type="match status" value="1"/>
</dbReference>
<comment type="similarity">
    <text evidence="1">Belongs to the glycosyl hydrolase 13 family.</text>
</comment>
<protein>
    <submittedName>
        <fullName evidence="3">Type I pullulanase</fullName>
    </submittedName>
</protein>
<dbReference type="SMR" id="A0A265N6I8"/>
<dbReference type="GO" id="GO:0005975">
    <property type="term" value="P:carbohydrate metabolic process"/>
    <property type="evidence" value="ECO:0007669"/>
    <property type="project" value="InterPro"/>
</dbReference>
<feature type="domain" description="Glycosyl hydrolase family 13 catalytic" evidence="2">
    <location>
        <begin position="238"/>
        <end position="605"/>
    </location>
</feature>
<dbReference type="Gene3D" id="2.60.40.10">
    <property type="entry name" value="Immunoglobulins"/>
    <property type="match status" value="1"/>
</dbReference>
<dbReference type="InterPro" id="IPR004193">
    <property type="entry name" value="Glyco_hydro_13_N"/>
</dbReference>